<feature type="transmembrane region" description="Helical" evidence="5">
    <location>
        <begin position="930"/>
        <end position="951"/>
    </location>
</feature>
<dbReference type="InterPro" id="IPR013783">
    <property type="entry name" value="Ig-like_fold"/>
</dbReference>
<dbReference type="SMART" id="SM00408">
    <property type="entry name" value="IGc2"/>
    <property type="match status" value="4"/>
</dbReference>
<feature type="compositionally biased region" description="Basic and acidic residues" evidence="4">
    <location>
        <begin position="1065"/>
        <end position="1075"/>
    </location>
</feature>
<gene>
    <name evidence="7" type="ORF">PACLA_8A023643</name>
</gene>
<dbReference type="InterPro" id="IPR007110">
    <property type="entry name" value="Ig-like_dom"/>
</dbReference>
<feature type="chain" id="PRO_5043994622" evidence="6">
    <location>
        <begin position="25"/>
        <end position="1084"/>
    </location>
</feature>
<evidence type="ECO:0000256" key="2">
    <source>
        <dbReference type="ARBA" id="ARBA00023157"/>
    </source>
</evidence>
<dbReference type="PANTHER" id="PTHR44170:SF54">
    <property type="entry name" value="FI24025P1"/>
    <property type="match status" value="1"/>
</dbReference>
<dbReference type="AlphaFoldDB" id="A0A6S7FLF1"/>
<dbReference type="Pfam" id="PF00041">
    <property type="entry name" value="fn3"/>
    <property type="match status" value="3"/>
</dbReference>
<dbReference type="Gene3D" id="2.60.40.10">
    <property type="entry name" value="Immunoglobulins"/>
    <property type="match status" value="7"/>
</dbReference>
<dbReference type="PROSITE" id="PS50853">
    <property type="entry name" value="FN3"/>
    <property type="match status" value="3"/>
</dbReference>
<dbReference type="SUPFAM" id="SSF49265">
    <property type="entry name" value="Fibronectin type III"/>
    <property type="match status" value="2"/>
</dbReference>
<dbReference type="PANTHER" id="PTHR44170">
    <property type="entry name" value="PROTEIN SIDEKICK"/>
    <property type="match status" value="1"/>
</dbReference>
<feature type="region of interest" description="Disordered" evidence="4">
    <location>
        <begin position="999"/>
        <end position="1018"/>
    </location>
</feature>
<dbReference type="SUPFAM" id="SSF48726">
    <property type="entry name" value="Immunoglobulin"/>
    <property type="match status" value="3"/>
</dbReference>
<dbReference type="Pfam" id="PF07679">
    <property type="entry name" value="I-set"/>
    <property type="match status" value="1"/>
</dbReference>
<feature type="compositionally biased region" description="Basic and acidic residues" evidence="4">
    <location>
        <begin position="999"/>
        <end position="1008"/>
    </location>
</feature>
<evidence type="ECO:0000256" key="3">
    <source>
        <dbReference type="ARBA" id="ARBA00023319"/>
    </source>
</evidence>
<comment type="caution">
    <text evidence="7">The sequence shown here is derived from an EMBL/GenBank/DDBJ whole genome shotgun (WGS) entry which is preliminary data.</text>
</comment>
<dbReference type="InterPro" id="IPR036116">
    <property type="entry name" value="FN3_sf"/>
</dbReference>
<dbReference type="FunFam" id="2.60.40.10:FF:000107">
    <property type="entry name" value="Myosin, light chain kinase a"/>
    <property type="match status" value="1"/>
</dbReference>
<dbReference type="EMBL" id="CACRXK020000008">
    <property type="protein sequence ID" value="CAB3976699.1"/>
    <property type="molecule type" value="Genomic_DNA"/>
</dbReference>
<evidence type="ECO:0000256" key="4">
    <source>
        <dbReference type="SAM" id="MobiDB-lite"/>
    </source>
</evidence>
<proteinExistence type="predicted"/>
<dbReference type="InterPro" id="IPR036179">
    <property type="entry name" value="Ig-like_dom_sf"/>
</dbReference>
<keyword evidence="5" id="KW-0472">Membrane</keyword>
<evidence type="ECO:0000313" key="8">
    <source>
        <dbReference type="Proteomes" id="UP001152795"/>
    </source>
</evidence>
<reference evidence="7" key="1">
    <citation type="submission" date="2020-04" db="EMBL/GenBank/DDBJ databases">
        <authorList>
            <person name="Alioto T."/>
            <person name="Alioto T."/>
            <person name="Gomez Garrido J."/>
        </authorList>
    </citation>
    <scope>NUCLEOTIDE SEQUENCE</scope>
    <source>
        <strain evidence="7">A484AB</strain>
    </source>
</reference>
<sequence length="1084" mass="120956">MQWTCLAVRQLLYMLASFTALMKGMEPPIRADMLKFTNEPNATVYYIQNNNSSFLVPCEAAGNNGPLKTFWRNETVLNSRVVIKTTAKGLWFIHGVQRSGSPAVHRVGIFRCMARNTAGVVMSKKFELNFIRLQNISVNLSSPALFNNVVRLKCNVETNQPVTYTWFKDNIPLNAFRGGRLDVLSSGVLRIRDYKISDNGNYSCRAENAYKAVTSRGVKVDGQSASKTSIHIYPGRIIKTVVGRPLVIECIQNSPLKSSVTWSKVTAQSTRTLVNGSGFANLIFDSVQKSDAAKYRCLATNGEEETVLVSVGAPPSFTSRLPATAKQKEGGKLVLTCNVNGTPTPLVTWYKDGRALAKNSRIHFYGNGLEHKLVVKNVLAYDKGVYQCEIENEYGSSIDHTVVNIIDKMDPPHEVQGHALSPTMVNITWKIPPGYRTVYFVVHVLDYVMRSDFQRVTDDNATHLIVKHLRPYADYLISVQLYADQRSRGVSNTSRVRTLGTKPSGPPNEMKLTSYSTGTLDVTWLPPFIERRRGKIISYEIEYFTASESKRNNLTVTKKFYSTTLRNLVEGAKYTVKVAARTKEGLGPFSEKVSCVISRTSAGPVIPAPSINIRSVNTSILFSVTSPPNVDVKEYKLTYRFLKDYLGGKKEEIIKGRAFDYELKIGLNLEYVITVVVFGFGVRNARPAIKVVATKNVPENVNPAMFNKSNGTPGMNISCEPILNSTAIALRWEQTPTRYVPEFEVKYYVYGVEARQVKTISTNYFNVTLYGVLPGNTYGVEIKTIFRNHPVSGLLDSKYCTVPEKKPETPPSRISCNVIGSKVVVSWREPTKPNGRIRQYHVVWLGAKNEALKIEFKREEPATIFTEIKPLSCEMSNVKRDSKFVVNISAENSAGQSPWGRCIVDTTKIPTVPTKKKEPNGATTGDIKKGIIIGCIISVLLLFILITFVCWSGRRRHKKRSQLRENGIPYRSHYPDTVSTEASELSTKQHHQIVKKYIDEETSKESDRGVGMTPKSSRLYLDSDKMPFLPRAANQDGSVDTSCDSQDSGVQGLGSKFSPAQVTLKDPDKTPLRSEEDCDAETIF</sequence>
<dbReference type="OrthoDB" id="5955479at2759"/>
<evidence type="ECO:0000256" key="6">
    <source>
        <dbReference type="SAM" id="SignalP"/>
    </source>
</evidence>
<keyword evidence="5" id="KW-1133">Transmembrane helix</keyword>
<keyword evidence="5" id="KW-0812">Transmembrane</keyword>
<dbReference type="SMART" id="SM00060">
    <property type="entry name" value="FN3"/>
    <property type="match status" value="4"/>
</dbReference>
<evidence type="ECO:0000256" key="5">
    <source>
        <dbReference type="SAM" id="Phobius"/>
    </source>
</evidence>
<protein>
    <submittedName>
        <fullName evidence="7">Protogenin-like isoform X1</fullName>
    </submittedName>
</protein>
<evidence type="ECO:0000313" key="7">
    <source>
        <dbReference type="EMBL" id="CAB3976699.1"/>
    </source>
</evidence>
<dbReference type="InterPro" id="IPR003599">
    <property type="entry name" value="Ig_sub"/>
</dbReference>
<dbReference type="PROSITE" id="PS50835">
    <property type="entry name" value="IG_LIKE"/>
    <property type="match status" value="3"/>
</dbReference>
<organism evidence="7 8">
    <name type="scientific">Paramuricea clavata</name>
    <name type="common">Red gorgonian</name>
    <name type="synonym">Violescent sea-whip</name>
    <dbReference type="NCBI Taxonomy" id="317549"/>
    <lineage>
        <taxon>Eukaryota</taxon>
        <taxon>Metazoa</taxon>
        <taxon>Cnidaria</taxon>
        <taxon>Anthozoa</taxon>
        <taxon>Octocorallia</taxon>
        <taxon>Malacalcyonacea</taxon>
        <taxon>Plexauridae</taxon>
        <taxon>Paramuricea</taxon>
    </lineage>
</organism>
<dbReference type="InterPro" id="IPR003598">
    <property type="entry name" value="Ig_sub2"/>
</dbReference>
<dbReference type="SMART" id="SM00409">
    <property type="entry name" value="IG"/>
    <property type="match status" value="3"/>
</dbReference>
<dbReference type="InterPro" id="IPR003961">
    <property type="entry name" value="FN3_dom"/>
</dbReference>
<dbReference type="Pfam" id="PF13927">
    <property type="entry name" value="Ig_3"/>
    <property type="match status" value="1"/>
</dbReference>
<dbReference type="GO" id="GO:0098609">
    <property type="term" value="P:cell-cell adhesion"/>
    <property type="evidence" value="ECO:0007669"/>
    <property type="project" value="TreeGrafter"/>
</dbReference>
<keyword evidence="6" id="KW-0732">Signal</keyword>
<dbReference type="Proteomes" id="UP001152795">
    <property type="component" value="Unassembled WGS sequence"/>
</dbReference>
<keyword evidence="8" id="KW-1185">Reference proteome</keyword>
<dbReference type="CDD" id="cd00063">
    <property type="entry name" value="FN3"/>
    <property type="match status" value="3"/>
</dbReference>
<feature type="region of interest" description="Disordered" evidence="4">
    <location>
        <begin position="1031"/>
        <end position="1084"/>
    </location>
</feature>
<keyword evidence="1" id="KW-0677">Repeat</keyword>
<feature type="signal peptide" evidence="6">
    <location>
        <begin position="1"/>
        <end position="24"/>
    </location>
</feature>
<dbReference type="PROSITE" id="PS50889">
    <property type="entry name" value="S4"/>
    <property type="match status" value="1"/>
</dbReference>
<dbReference type="InterPro" id="IPR013098">
    <property type="entry name" value="Ig_I-set"/>
</dbReference>
<keyword evidence="2" id="KW-1015">Disulfide bond</keyword>
<feature type="region of interest" description="Disordered" evidence="4">
    <location>
        <begin position="492"/>
        <end position="512"/>
    </location>
</feature>
<dbReference type="CDD" id="cd00096">
    <property type="entry name" value="Ig"/>
    <property type="match status" value="1"/>
</dbReference>
<keyword evidence="3" id="KW-0393">Immunoglobulin domain</keyword>
<accession>A0A6S7FLF1</accession>
<dbReference type="GO" id="GO:0016020">
    <property type="term" value="C:membrane"/>
    <property type="evidence" value="ECO:0007669"/>
    <property type="project" value="UniProtKB-SubCell"/>
</dbReference>
<feature type="compositionally biased region" description="Polar residues" evidence="4">
    <location>
        <begin position="1035"/>
        <end position="1049"/>
    </location>
</feature>
<evidence type="ECO:0000256" key="1">
    <source>
        <dbReference type="ARBA" id="ARBA00022737"/>
    </source>
</evidence>
<name>A0A6S7FLF1_PARCT</name>